<accession>A0A7G5CD30</accession>
<organism evidence="1 2">
    <name type="scientific">Wolbachia pipientis</name>
    <dbReference type="NCBI Taxonomy" id="955"/>
    <lineage>
        <taxon>Bacteria</taxon>
        <taxon>Pseudomonadati</taxon>
        <taxon>Pseudomonadota</taxon>
        <taxon>Alphaproteobacteria</taxon>
        <taxon>Rickettsiales</taxon>
        <taxon>Anaplasmataceae</taxon>
        <taxon>Wolbachieae</taxon>
        <taxon>Wolbachia</taxon>
    </lineage>
</organism>
<dbReference type="Proteomes" id="UP000515596">
    <property type="component" value="Chromosome"/>
</dbReference>
<name>A0A7G5CD30_WOLPI</name>
<reference evidence="1 2" key="1">
    <citation type="journal article" date="2020" name="Mol. Biol. Evol.">
        <title>Life and death of selfish genes: comparative genomics reveals the dynamic evolution of cytoplasmic incompatibility.</title>
        <authorList>
            <person name="Martinez J."/>
            <person name="Klasson L."/>
            <person name="Welch J."/>
            <person name="Jiggins F.M."/>
        </authorList>
    </citation>
    <scope>NUCLEOTIDE SEQUENCE [LARGE SCALE GENOMIC DNA]</scope>
    <source>
        <strain evidence="1">WNik</strain>
    </source>
</reference>
<evidence type="ECO:0000313" key="1">
    <source>
        <dbReference type="EMBL" id="QMV47114.1"/>
    </source>
</evidence>
<evidence type="ECO:0000313" key="2">
    <source>
        <dbReference type="Proteomes" id="UP000515596"/>
    </source>
</evidence>
<dbReference type="EMBL" id="CP050530">
    <property type="protein sequence ID" value="QMV47114.1"/>
    <property type="molecule type" value="Genomic_DNA"/>
</dbReference>
<proteinExistence type="predicted"/>
<sequence length="98" mass="10632">MCQDGLASRAGMTFGSIKQGKILLNLKETILSSAITIFKYNLLRSIFAVITGTLNGARVPVWEHGFGGTVKPLMESITTTSIRRLYNLTVPSLNTSSL</sequence>
<dbReference type="RefSeq" id="WP_182182830.1">
    <property type="nucleotide sequence ID" value="NZ_CP050530.1"/>
</dbReference>
<protein>
    <submittedName>
        <fullName evidence="1">Uncharacterized protein</fullName>
    </submittedName>
</protein>
<dbReference type="AlphaFoldDB" id="A0A7G5CD30"/>
<gene>
    <name evidence="1" type="ORF">HC356_03535</name>
</gene>